<reference evidence="1 2" key="1">
    <citation type="journal article" date="2019" name="Nat. Ecol. Evol.">
        <title>Megaphylogeny resolves global patterns of mushroom evolution.</title>
        <authorList>
            <person name="Varga T."/>
            <person name="Krizsan K."/>
            <person name="Foldi C."/>
            <person name="Dima B."/>
            <person name="Sanchez-Garcia M."/>
            <person name="Sanchez-Ramirez S."/>
            <person name="Szollosi G.J."/>
            <person name="Szarkandi J.G."/>
            <person name="Papp V."/>
            <person name="Albert L."/>
            <person name="Andreopoulos W."/>
            <person name="Angelini C."/>
            <person name="Antonin V."/>
            <person name="Barry K.W."/>
            <person name="Bougher N.L."/>
            <person name="Buchanan P."/>
            <person name="Buyck B."/>
            <person name="Bense V."/>
            <person name="Catcheside P."/>
            <person name="Chovatia M."/>
            <person name="Cooper J."/>
            <person name="Damon W."/>
            <person name="Desjardin D."/>
            <person name="Finy P."/>
            <person name="Geml J."/>
            <person name="Haridas S."/>
            <person name="Hughes K."/>
            <person name="Justo A."/>
            <person name="Karasinski D."/>
            <person name="Kautmanova I."/>
            <person name="Kiss B."/>
            <person name="Kocsube S."/>
            <person name="Kotiranta H."/>
            <person name="LaButti K.M."/>
            <person name="Lechner B.E."/>
            <person name="Liimatainen K."/>
            <person name="Lipzen A."/>
            <person name="Lukacs Z."/>
            <person name="Mihaltcheva S."/>
            <person name="Morgado L.N."/>
            <person name="Niskanen T."/>
            <person name="Noordeloos M.E."/>
            <person name="Ohm R.A."/>
            <person name="Ortiz-Santana B."/>
            <person name="Ovrebo C."/>
            <person name="Racz N."/>
            <person name="Riley R."/>
            <person name="Savchenko A."/>
            <person name="Shiryaev A."/>
            <person name="Soop K."/>
            <person name="Spirin V."/>
            <person name="Szebenyi C."/>
            <person name="Tomsovsky M."/>
            <person name="Tulloss R.E."/>
            <person name="Uehling J."/>
            <person name="Grigoriev I.V."/>
            <person name="Vagvolgyi C."/>
            <person name="Papp T."/>
            <person name="Martin F.M."/>
            <person name="Miettinen O."/>
            <person name="Hibbett D.S."/>
            <person name="Nagy L.G."/>
        </authorList>
    </citation>
    <scope>NUCLEOTIDE SEQUENCE [LARGE SCALE GENOMIC DNA]</scope>
    <source>
        <strain evidence="1 2">CBS 962.96</strain>
    </source>
</reference>
<evidence type="ECO:0000313" key="2">
    <source>
        <dbReference type="Proteomes" id="UP000297245"/>
    </source>
</evidence>
<proteinExistence type="predicted"/>
<dbReference type="AlphaFoldDB" id="A0A4S8LE91"/>
<sequence>MAFVCEDLLTTAHSDTFTSIQPLPTYITQTFTSFITEVLPGFHHNLNQSPSSITSTNSTLNIPGLLFSLLSPALQSHSINDAL</sequence>
<dbReference type="EMBL" id="ML179469">
    <property type="protein sequence ID" value="THU86983.1"/>
    <property type="molecule type" value="Genomic_DNA"/>
</dbReference>
<dbReference type="Proteomes" id="UP000297245">
    <property type="component" value="Unassembled WGS sequence"/>
</dbReference>
<name>A0A4S8LE91_DENBC</name>
<protein>
    <submittedName>
        <fullName evidence="1">Uncharacterized protein</fullName>
    </submittedName>
</protein>
<organism evidence="1 2">
    <name type="scientific">Dendrothele bispora (strain CBS 962.96)</name>
    <dbReference type="NCBI Taxonomy" id="1314807"/>
    <lineage>
        <taxon>Eukaryota</taxon>
        <taxon>Fungi</taxon>
        <taxon>Dikarya</taxon>
        <taxon>Basidiomycota</taxon>
        <taxon>Agaricomycotina</taxon>
        <taxon>Agaricomycetes</taxon>
        <taxon>Agaricomycetidae</taxon>
        <taxon>Agaricales</taxon>
        <taxon>Agaricales incertae sedis</taxon>
        <taxon>Dendrothele</taxon>
    </lineage>
</organism>
<accession>A0A4S8LE91</accession>
<keyword evidence="2" id="KW-1185">Reference proteome</keyword>
<gene>
    <name evidence="1" type="ORF">K435DRAFT_782666</name>
</gene>
<evidence type="ECO:0000313" key="1">
    <source>
        <dbReference type="EMBL" id="THU86983.1"/>
    </source>
</evidence>